<dbReference type="FunCoup" id="A0A7L4YR72">
    <property type="interactions" value="41"/>
</dbReference>
<dbReference type="InterPro" id="IPR050736">
    <property type="entry name" value="Sensor_HK_Regulatory"/>
</dbReference>
<evidence type="ECO:0000256" key="10">
    <source>
        <dbReference type="ARBA" id="ARBA00022840"/>
    </source>
</evidence>
<accession>A0A7L4YR72</accession>
<feature type="domain" description="Histidine kinase" evidence="17">
    <location>
        <begin position="313"/>
        <end position="530"/>
    </location>
</feature>
<dbReference type="PROSITE" id="PS50885">
    <property type="entry name" value="HAMP"/>
    <property type="match status" value="1"/>
</dbReference>
<keyword evidence="9" id="KW-0418">Kinase</keyword>
<keyword evidence="20" id="KW-1185">Reference proteome</keyword>
<evidence type="ECO:0000313" key="19">
    <source>
        <dbReference type="EMBL" id="QHC01562.1"/>
    </source>
</evidence>
<comment type="subcellular location">
    <subcellularLocation>
        <location evidence="2">Cell membrane</location>
        <topology evidence="2">Multi-pass membrane protein</topology>
    </subcellularLocation>
</comment>
<dbReference type="Pfam" id="PF02518">
    <property type="entry name" value="HATPase_c"/>
    <property type="match status" value="1"/>
</dbReference>
<dbReference type="SUPFAM" id="SSF158472">
    <property type="entry name" value="HAMP domain-like"/>
    <property type="match status" value="1"/>
</dbReference>
<dbReference type="AlphaFoldDB" id="A0A7L4YR72"/>
<dbReference type="InterPro" id="IPR036097">
    <property type="entry name" value="HisK_dim/P_sf"/>
</dbReference>
<dbReference type="CDD" id="cd00082">
    <property type="entry name" value="HisKA"/>
    <property type="match status" value="1"/>
</dbReference>
<keyword evidence="11 16" id="KW-1133">Transmembrane helix</keyword>
<evidence type="ECO:0000256" key="1">
    <source>
        <dbReference type="ARBA" id="ARBA00000085"/>
    </source>
</evidence>
<dbReference type="RefSeq" id="WP_159546697.1">
    <property type="nucleotide sequence ID" value="NZ_CP047156.1"/>
</dbReference>
<dbReference type="Gene3D" id="3.30.565.10">
    <property type="entry name" value="Histidine kinase-like ATPase, C-terminal domain"/>
    <property type="match status" value="1"/>
</dbReference>
<keyword evidence="6" id="KW-0808">Transferase</keyword>
<keyword evidence="13 16" id="KW-0472">Membrane</keyword>
<feature type="transmembrane region" description="Helical" evidence="16">
    <location>
        <begin position="50"/>
        <end position="70"/>
    </location>
</feature>
<evidence type="ECO:0000256" key="14">
    <source>
        <dbReference type="ARBA" id="ARBA00035305"/>
    </source>
</evidence>
<dbReference type="InterPro" id="IPR047669">
    <property type="entry name" value="MtrAB_MtrB"/>
</dbReference>
<dbReference type="PROSITE" id="PS50109">
    <property type="entry name" value="HIS_KIN"/>
    <property type="match status" value="1"/>
</dbReference>
<dbReference type="SUPFAM" id="SSF47384">
    <property type="entry name" value="Homodimeric domain of signal transducing histidine kinase"/>
    <property type="match status" value="1"/>
</dbReference>
<dbReference type="FunFam" id="1.10.287.130:FF:000010">
    <property type="entry name" value="Two-component sensor histidine kinase"/>
    <property type="match status" value="1"/>
</dbReference>
<dbReference type="Proteomes" id="UP000463857">
    <property type="component" value="Chromosome"/>
</dbReference>
<gene>
    <name evidence="19" type="ORF">EK0264_15530</name>
</gene>
<evidence type="ECO:0000313" key="20">
    <source>
        <dbReference type="Proteomes" id="UP000463857"/>
    </source>
</evidence>
<evidence type="ECO:0000256" key="3">
    <source>
        <dbReference type="ARBA" id="ARBA00012438"/>
    </source>
</evidence>
<dbReference type="SMART" id="SM00388">
    <property type="entry name" value="HisKA"/>
    <property type="match status" value="1"/>
</dbReference>
<dbReference type="KEGG" id="eke:EK0264_15530"/>
<protein>
    <recommendedName>
        <fullName evidence="14">Sensor histidine kinase MtrB</fullName>
        <ecNumber evidence="3">2.7.13.3</ecNumber>
    </recommendedName>
</protein>
<dbReference type="InterPro" id="IPR004358">
    <property type="entry name" value="Sig_transdc_His_kin-like_C"/>
</dbReference>
<dbReference type="InterPro" id="IPR036890">
    <property type="entry name" value="HATPase_C_sf"/>
</dbReference>
<evidence type="ECO:0000256" key="11">
    <source>
        <dbReference type="ARBA" id="ARBA00022989"/>
    </source>
</evidence>
<evidence type="ECO:0000256" key="16">
    <source>
        <dbReference type="SAM" id="Phobius"/>
    </source>
</evidence>
<dbReference type="SMART" id="SM00387">
    <property type="entry name" value="HATPase_c"/>
    <property type="match status" value="1"/>
</dbReference>
<evidence type="ECO:0000256" key="8">
    <source>
        <dbReference type="ARBA" id="ARBA00022741"/>
    </source>
</evidence>
<name>A0A7L4YR72_9ACTN</name>
<evidence type="ECO:0000256" key="9">
    <source>
        <dbReference type="ARBA" id="ARBA00022777"/>
    </source>
</evidence>
<dbReference type="SUPFAM" id="SSF55874">
    <property type="entry name" value="ATPase domain of HSP90 chaperone/DNA topoisomerase II/histidine kinase"/>
    <property type="match status" value="1"/>
</dbReference>
<sequence>MAELSNPDSAPATAATRTRIAARLTSLRNRVREFGLALSGLWRRSLQLRVVALTLAITSAVVAVVGYVLVTQISSQLIDVKTKAAINQSSYGVSYINEQFDLQGAIVGQDLNDVLEDSVGLLQTRSTSAGEFYVMAVVRDTEGTVVRTIASETSPVTATDLPDDLQQRAAEGLQGWSYARMLIDGSEQSVLVVGSAVPTDRGDYELYYVYPLTTEISVTNFVTQTVIAAAIAFLILIPGIGMLVSRLVVLPVRSASRTSQRLAGGDLSQRMEVRGEDDLAKLAMSFNGMAASLSSQINRLERLSLVQQRFSSDVSHELRTPLTTVRMAAELLHDYRDEFPEAAARSAELLHTELDRFEALLKDLLEISRYDAGGMELDADEENVEQLVDRIVTTYRPLAAEQGSEIQVEAIGEVPPAEISVRRLERVLRNLVANALEHGEGKPVEVTLAGDATTLAISVRDHGVGIDQNAADRLFDRFWRADPSRVRKLGGTGLGMAISLEDVLLHNGWLHVWGKPGHGCNFRVTVPLVAGATIDHSPLPLVPVGEQEGYVGGSPHIELAPPEPRAGEDLT</sequence>
<feature type="region of interest" description="Disordered" evidence="15">
    <location>
        <begin position="552"/>
        <end position="571"/>
    </location>
</feature>
<keyword evidence="4" id="KW-1003">Cell membrane</keyword>
<dbReference type="EMBL" id="CP047156">
    <property type="protein sequence ID" value="QHC01562.1"/>
    <property type="molecule type" value="Genomic_DNA"/>
</dbReference>
<comment type="catalytic activity">
    <reaction evidence="1">
        <text>ATP + protein L-histidine = ADP + protein N-phospho-L-histidine.</text>
        <dbReference type="EC" id="2.7.13.3"/>
    </reaction>
</comment>
<dbReference type="GO" id="GO:0005524">
    <property type="term" value="F:ATP binding"/>
    <property type="evidence" value="ECO:0007669"/>
    <property type="project" value="UniProtKB-KW"/>
</dbReference>
<dbReference type="NCBIfam" id="NF040691">
    <property type="entry name" value="MtrAB_MtrB"/>
    <property type="match status" value="1"/>
</dbReference>
<evidence type="ECO:0000256" key="5">
    <source>
        <dbReference type="ARBA" id="ARBA00022553"/>
    </source>
</evidence>
<evidence type="ECO:0000256" key="15">
    <source>
        <dbReference type="SAM" id="MobiDB-lite"/>
    </source>
</evidence>
<keyword evidence="5" id="KW-0597">Phosphoprotein</keyword>
<evidence type="ECO:0000256" key="7">
    <source>
        <dbReference type="ARBA" id="ARBA00022692"/>
    </source>
</evidence>
<dbReference type="SMART" id="SM00304">
    <property type="entry name" value="HAMP"/>
    <property type="match status" value="1"/>
</dbReference>
<dbReference type="InterPro" id="IPR003660">
    <property type="entry name" value="HAMP_dom"/>
</dbReference>
<dbReference type="Gene3D" id="6.10.340.10">
    <property type="match status" value="1"/>
</dbReference>
<dbReference type="GO" id="GO:0005886">
    <property type="term" value="C:plasma membrane"/>
    <property type="evidence" value="ECO:0007669"/>
    <property type="project" value="UniProtKB-SubCell"/>
</dbReference>
<keyword evidence="7 16" id="KW-0812">Transmembrane</keyword>
<evidence type="ECO:0000256" key="12">
    <source>
        <dbReference type="ARBA" id="ARBA00023012"/>
    </source>
</evidence>
<feature type="transmembrane region" description="Helical" evidence="16">
    <location>
        <begin position="226"/>
        <end position="249"/>
    </location>
</feature>
<keyword evidence="8" id="KW-0547">Nucleotide-binding</keyword>
<keyword evidence="12" id="KW-0902">Two-component regulatory system</keyword>
<dbReference type="EC" id="2.7.13.3" evidence="3"/>
<evidence type="ECO:0000256" key="6">
    <source>
        <dbReference type="ARBA" id="ARBA00022679"/>
    </source>
</evidence>
<dbReference type="FunFam" id="3.30.565.10:FF:000013">
    <property type="entry name" value="Two-component sensor histidine kinase"/>
    <property type="match status" value="1"/>
</dbReference>
<evidence type="ECO:0000259" key="17">
    <source>
        <dbReference type="PROSITE" id="PS50109"/>
    </source>
</evidence>
<dbReference type="Pfam" id="PF00672">
    <property type="entry name" value="HAMP"/>
    <property type="match status" value="1"/>
</dbReference>
<proteinExistence type="predicted"/>
<evidence type="ECO:0000256" key="13">
    <source>
        <dbReference type="ARBA" id="ARBA00023136"/>
    </source>
</evidence>
<reference evidence="19 20" key="1">
    <citation type="journal article" date="2018" name="Int. J. Syst. Evol. Microbiol.">
        <title>Epidermidibacterium keratini gen. nov., sp. nov., a member of the family Sporichthyaceae, isolated from keratin epidermis.</title>
        <authorList>
            <person name="Lee D.G."/>
            <person name="Trujillo M.E."/>
            <person name="Kang S."/>
            <person name="Nam J.J."/>
            <person name="Kim Y.J."/>
        </authorList>
    </citation>
    <scope>NUCLEOTIDE SEQUENCE [LARGE SCALE GENOMIC DNA]</scope>
    <source>
        <strain evidence="19 20">EPI-7</strain>
    </source>
</reference>
<dbReference type="InterPro" id="IPR003594">
    <property type="entry name" value="HATPase_dom"/>
</dbReference>
<dbReference type="GO" id="GO:0000155">
    <property type="term" value="F:phosphorelay sensor kinase activity"/>
    <property type="evidence" value="ECO:0007669"/>
    <property type="project" value="InterPro"/>
</dbReference>
<keyword evidence="10" id="KW-0067">ATP-binding</keyword>
<dbReference type="PANTHER" id="PTHR43711:SF1">
    <property type="entry name" value="HISTIDINE KINASE 1"/>
    <property type="match status" value="1"/>
</dbReference>
<evidence type="ECO:0000256" key="2">
    <source>
        <dbReference type="ARBA" id="ARBA00004651"/>
    </source>
</evidence>
<dbReference type="CDD" id="cd06225">
    <property type="entry name" value="HAMP"/>
    <property type="match status" value="1"/>
</dbReference>
<dbReference type="PRINTS" id="PR00344">
    <property type="entry name" value="BCTRLSENSOR"/>
</dbReference>
<dbReference type="InterPro" id="IPR005467">
    <property type="entry name" value="His_kinase_dom"/>
</dbReference>
<dbReference type="OrthoDB" id="9786919at2"/>
<evidence type="ECO:0000259" key="18">
    <source>
        <dbReference type="PROSITE" id="PS50885"/>
    </source>
</evidence>
<dbReference type="InterPro" id="IPR003661">
    <property type="entry name" value="HisK_dim/P_dom"/>
</dbReference>
<dbReference type="PANTHER" id="PTHR43711">
    <property type="entry name" value="TWO-COMPONENT HISTIDINE KINASE"/>
    <property type="match status" value="1"/>
</dbReference>
<organism evidence="19 20">
    <name type="scientific">Epidermidibacterium keratini</name>
    <dbReference type="NCBI Taxonomy" id="1891644"/>
    <lineage>
        <taxon>Bacteria</taxon>
        <taxon>Bacillati</taxon>
        <taxon>Actinomycetota</taxon>
        <taxon>Actinomycetes</taxon>
        <taxon>Sporichthyales</taxon>
        <taxon>Sporichthyaceae</taxon>
        <taxon>Epidermidibacterium</taxon>
    </lineage>
</organism>
<evidence type="ECO:0000256" key="4">
    <source>
        <dbReference type="ARBA" id="ARBA00022475"/>
    </source>
</evidence>
<dbReference type="Pfam" id="PF00512">
    <property type="entry name" value="HisKA"/>
    <property type="match status" value="1"/>
</dbReference>
<dbReference type="Gene3D" id="1.10.287.130">
    <property type="match status" value="1"/>
</dbReference>
<feature type="domain" description="HAMP" evidence="18">
    <location>
        <begin position="246"/>
        <end position="298"/>
    </location>
</feature>
<dbReference type="InParanoid" id="A0A7L4YR72"/>